<evidence type="ECO:0000313" key="1">
    <source>
        <dbReference type="EMBL" id="CAB5006688.1"/>
    </source>
</evidence>
<dbReference type="AlphaFoldDB" id="A0A6J7PNC1"/>
<name>A0A6J7PNC1_9ZZZZ</name>
<gene>
    <name evidence="1" type="ORF">UFOPK4057_00657</name>
</gene>
<sequence length="48" mass="5221">MKAVSSGSMNINDVVEAMRVEEQRALALITSLVNEGLLQRFGSMITLP</sequence>
<protein>
    <submittedName>
        <fullName evidence="1">Unannotated protein</fullName>
    </submittedName>
</protein>
<reference evidence="1" key="1">
    <citation type="submission" date="2020-05" db="EMBL/GenBank/DDBJ databases">
        <authorList>
            <person name="Chiriac C."/>
            <person name="Salcher M."/>
            <person name="Ghai R."/>
            <person name="Kavagutti S V."/>
        </authorList>
    </citation>
    <scope>NUCLEOTIDE SEQUENCE</scope>
</reference>
<accession>A0A6J7PNC1</accession>
<organism evidence="1">
    <name type="scientific">freshwater metagenome</name>
    <dbReference type="NCBI Taxonomy" id="449393"/>
    <lineage>
        <taxon>unclassified sequences</taxon>
        <taxon>metagenomes</taxon>
        <taxon>ecological metagenomes</taxon>
    </lineage>
</organism>
<proteinExistence type="predicted"/>
<dbReference type="EMBL" id="CAFBPC010000131">
    <property type="protein sequence ID" value="CAB5006688.1"/>
    <property type="molecule type" value="Genomic_DNA"/>
</dbReference>